<sequence>MKRVFFIALILFGCLMDSQASEFYDSSVENRSVVKNLVSDYGVSTDGSEDVSSVVQRAVDELNAAGGGVLTIPAGTYRFANIEVKSNVHVGIDKDAVLIPFVGDRVKNTTLFEIGKGDERVENVSVRGIGGRFTAKFFRYAKGLQVVAVGNVRNFYIANFHCLDEQTSMSCVNFNATGLEAGGTGMPEQGTVENLSVENAHYGYGAIQAQAAKNVLFQNLSGIGGATLRFETGLTKMNDAQYGGLHNLVAKNISCTEGNAAVMISPHSMTNGVVQIEGVKSVGCGFAVRIEGGFVWKKYSTSGLKPGTFADGSFVKNVDATFGENAQLKQKHLPYMPRELMDDAEIPEGIGFATPFIGPSIAAVLNDANYEVVVENVSAHGFQFADDVVTEPIEGDADKKPAKSKKN</sequence>
<evidence type="ECO:0000313" key="3">
    <source>
        <dbReference type="Proteomes" id="UP001202961"/>
    </source>
</evidence>
<organism evidence="2 3">
    <name type="scientific">Aporhodopirellula aestuarii</name>
    <dbReference type="NCBI Taxonomy" id="2950107"/>
    <lineage>
        <taxon>Bacteria</taxon>
        <taxon>Pseudomonadati</taxon>
        <taxon>Planctomycetota</taxon>
        <taxon>Planctomycetia</taxon>
        <taxon>Pirellulales</taxon>
        <taxon>Pirellulaceae</taxon>
        <taxon>Aporhodopirellula</taxon>
    </lineage>
</organism>
<dbReference type="RefSeq" id="WP_250931320.1">
    <property type="nucleotide sequence ID" value="NZ_JAMQBK010000062.1"/>
</dbReference>
<name>A0ABT0U9W5_9BACT</name>
<dbReference type="Proteomes" id="UP001202961">
    <property type="component" value="Unassembled WGS sequence"/>
</dbReference>
<proteinExistence type="predicted"/>
<reference evidence="2 3" key="1">
    <citation type="journal article" date="2022" name="Syst. Appl. Microbiol.">
        <title>Rhodopirellula aestuarii sp. nov., a novel member of the genus Rhodopirellula isolated from brackish sediments collected in the Tagus River estuary, Portugal.</title>
        <authorList>
            <person name="Vitorino I.R."/>
            <person name="Klimek D."/>
            <person name="Calusinska M."/>
            <person name="Lobo-da-Cunha A."/>
            <person name="Vasconcelos V."/>
            <person name="Lage O.M."/>
        </authorList>
    </citation>
    <scope>NUCLEOTIDE SEQUENCE [LARGE SCALE GENOMIC DNA]</scope>
    <source>
        <strain evidence="2 3">ICT_H3.1</strain>
    </source>
</reference>
<protein>
    <submittedName>
        <fullName evidence="2">Iota-carrageenase A2</fullName>
    </submittedName>
</protein>
<dbReference type="InterPro" id="IPR011050">
    <property type="entry name" value="Pectin_lyase_fold/virulence"/>
</dbReference>
<dbReference type="EMBL" id="JAMQBK010000062">
    <property type="protein sequence ID" value="MCM2373566.1"/>
    <property type="molecule type" value="Genomic_DNA"/>
</dbReference>
<feature type="signal peptide" evidence="1">
    <location>
        <begin position="1"/>
        <end position="20"/>
    </location>
</feature>
<gene>
    <name evidence="2" type="ORF">NB063_23385</name>
</gene>
<evidence type="ECO:0000313" key="2">
    <source>
        <dbReference type="EMBL" id="MCM2373566.1"/>
    </source>
</evidence>
<feature type="chain" id="PRO_5046860567" evidence="1">
    <location>
        <begin position="21"/>
        <end position="407"/>
    </location>
</feature>
<keyword evidence="3" id="KW-1185">Reference proteome</keyword>
<evidence type="ECO:0000256" key="1">
    <source>
        <dbReference type="SAM" id="SignalP"/>
    </source>
</evidence>
<comment type="caution">
    <text evidence="2">The sequence shown here is derived from an EMBL/GenBank/DDBJ whole genome shotgun (WGS) entry which is preliminary data.</text>
</comment>
<dbReference type="SUPFAM" id="SSF51126">
    <property type="entry name" value="Pectin lyase-like"/>
    <property type="match status" value="1"/>
</dbReference>
<dbReference type="InterPro" id="IPR012334">
    <property type="entry name" value="Pectin_lyas_fold"/>
</dbReference>
<accession>A0ABT0U9W5</accession>
<keyword evidence="1" id="KW-0732">Signal</keyword>
<dbReference type="Gene3D" id="2.160.20.10">
    <property type="entry name" value="Single-stranded right-handed beta-helix, Pectin lyase-like"/>
    <property type="match status" value="1"/>
</dbReference>